<feature type="domain" description="ACT" evidence="3">
    <location>
        <begin position="256"/>
        <end position="337"/>
    </location>
</feature>
<dbReference type="Proteomes" id="UP000829196">
    <property type="component" value="Unassembled WGS sequence"/>
</dbReference>
<comment type="caution">
    <text evidence="4">The sequence shown here is derived from an EMBL/GenBank/DDBJ whole genome shotgun (WGS) entry which is preliminary data.</text>
</comment>
<protein>
    <recommendedName>
        <fullName evidence="2">ACT domain-containing protein ACR</fullName>
    </recommendedName>
    <alternativeName>
        <fullName evidence="2">Protein ACT DOMAIN REPEATS</fullName>
    </alternativeName>
</protein>
<proteinExistence type="predicted"/>
<keyword evidence="1 2" id="KW-0677">Repeat</keyword>
<dbReference type="PANTHER" id="PTHR31096:SF7">
    <property type="entry name" value="ACT DOMAIN-CONTAINING PROTEIN ACR1"/>
    <property type="match status" value="1"/>
</dbReference>
<dbReference type="OrthoDB" id="2019938at2759"/>
<evidence type="ECO:0000259" key="3">
    <source>
        <dbReference type="PROSITE" id="PS51671"/>
    </source>
</evidence>
<dbReference type="InterPro" id="IPR040217">
    <property type="entry name" value="ACR1-12"/>
</dbReference>
<accession>A0A8T3C3N7</accession>
<dbReference type="EMBL" id="JAGYWB010000004">
    <property type="protein sequence ID" value="KAI0524465.1"/>
    <property type="molecule type" value="Genomic_DNA"/>
</dbReference>
<organism evidence="4 5">
    <name type="scientific">Dendrobium nobile</name>
    <name type="common">Orchid</name>
    <dbReference type="NCBI Taxonomy" id="94219"/>
    <lineage>
        <taxon>Eukaryota</taxon>
        <taxon>Viridiplantae</taxon>
        <taxon>Streptophyta</taxon>
        <taxon>Embryophyta</taxon>
        <taxon>Tracheophyta</taxon>
        <taxon>Spermatophyta</taxon>
        <taxon>Magnoliopsida</taxon>
        <taxon>Liliopsida</taxon>
        <taxon>Asparagales</taxon>
        <taxon>Orchidaceae</taxon>
        <taxon>Epidendroideae</taxon>
        <taxon>Malaxideae</taxon>
        <taxon>Dendrobiinae</taxon>
        <taxon>Dendrobium</taxon>
    </lineage>
</organism>
<dbReference type="PROSITE" id="PS51671">
    <property type="entry name" value="ACT"/>
    <property type="match status" value="1"/>
</dbReference>
<sequence length="342" mass="38800">MHVEAENGHGILLQIVQALSDLDLIISNATISVDSGWFMNVFQVTDHHGHKLRDPNFARYMQRSLDGDQEGNGSYNIAQLKIYRHKNVNIENFTSDCIALEISCVDCPDIFSKVTGMLFVHSFMMDTGEVWTHNGCTAGILYIKDRDTSRTISDRTCLSCLLKNITTVVGAHYLPDKLWGVRLHHAAYRIHMERRLHQLMIEQMDYDQVTPPPLHAQKDLSILAISVVEASKRFGGDYKGKEVMWSFERDYFVGLRLEMNTLDQPNLLLGVSKVFQQNDLSINKAEFTKEKDLALSTFYITDASSSSNADAIDQQKLEALHKEIGDGIFLERRIIISATPYL</sequence>
<dbReference type="GO" id="GO:0016597">
    <property type="term" value="F:amino acid binding"/>
    <property type="evidence" value="ECO:0007669"/>
    <property type="project" value="UniProtKB-UniRule"/>
</dbReference>
<evidence type="ECO:0000256" key="1">
    <source>
        <dbReference type="ARBA" id="ARBA00022737"/>
    </source>
</evidence>
<name>A0A8T3C3N7_DENNO</name>
<reference evidence="4" key="1">
    <citation type="journal article" date="2022" name="Front. Genet.">
        <title>Chromosome-Scale Assembly of the Dendrobium nobile Genome Provides Insights Into the Molecular Mechanism of the Biosynthesis of the Medicinal Active Ingredient of Dendrobium.</title>
        <authorList>
            <person name="Xu Q."/>
            <person name="Niu S.-C."/>
            <person name="Li K.-L."/>
            <person name="Zheng P.-J."/>
            <person name="Zhang X.-J."/>
            <person name="Jia Y."/>
            <person name="Liu Y."/>
            <person name="Niu Y.-X."/>
            <person name="Yu L.-H."/>
            <person name="Chen D.-F."/>
            <person name="Zhang G.-Q."/>
        </authorList>
    </citation>
    <scope>NUCLEOTIDE SEQUENCE</scope>
    <source>
        <tissue evidence="4">Leaf</tissue>
    </source>
</reference>
<keyword evidence="5" id="KW-1185">Reference proteome</keyword>
<comment type="function">
    <text evidence="2">Binds amino acids.</text>
</comment>
<evidence type="ECO:0000313" key="5">
    <source>
        <dbReference type="Proteomes" id="UP000829196"/>
    </source>
</evidence>
<dbReference type="AlphaFoldDB" id="A0A8T3C3N7"/>
<dbReference type="InterPro" id="IPR002912">
    <property type="entry name" value="ACT_dom"/>
</dbReference>
<gene>
    <name evidence="4" type="ORF">KFK09_003835</name>
</gene>
<evidence type="ECO:0000313" key="4">
    <source>
        <dbReference type="EMBL" id="KAI0524465.1"/>
    </source>
</evidence>
<dbReference type="InterPro" id="IPR045865">
    <property type="entry name" value="ACT-like_dom_sf"/>
</dbReference>
<dbReference type="PANTHER" id="PTHR31096">
    <property type="entry name" value="ACT DOMAIN-CONTAINING PROTEIN ACR4-RELATED"/>
    <property type="match status" value="1"/>
</dbReference>
<evidence type="ECO:0000256" key="2">
    <source>
        <dbReference type="RuleBase" id="RU369043"/>
    </source>
</evidence>
<dbReference type="SUPFAM" id="SSF55021">
    <property type="entry name" value="ACT-like"/>
    <property type="match status" value="3"/>
</dbReference>